<dbReference type="RefSeq" id="WP_075585197.1">
    <property type="nucleotide sequence ID" value="NZ_MSYM01000005.1"/>
</dbReference>
<dbReference type="GO" id="GO:0002161">
    <property type="term" value="F:aminoacyl-tRNA deacylase activity"/>
    <property type="evidence" value="ECO:0007669"/>
    <property type="project" value="UniProtKB-ARBA"/>
</dbReference>
<keyword evidence="4" id="KW-0479">Metal-binding</keyword>
<dbReference type="GO" id="GO:0003676">
    <property type="term" value="F:nucleic acid binding"/>
    <property type="evidence" value="ECO:0007669"/>
    <property type="project" value="InterPro"/>
</dbReference>
<dbReference type="EMBL" id="MSYM01000005">
    <property type="protein sequence ID" value="OLP08148.1"/>
    <property type="molecule type" value="Genomic_DNA"/>
</dbReference>
<keyword evidence="5" id="KW-0862">Zinc</keyword>
<comment type="cofactor">
    <cofactor evidence="1">
        <name>Zn(2+)</name>
        <dbReference type="ChEBI" id="CHEBI:29105"/>
    </cofactor>
</comment>
<reference evidence="8 9" key="1">
    <citation type="submission" date="2017-01" db="EMBL/GenBank/DDBJ databases">
        <title>Genome sequence of Rhodoferax antarcticus ANT.BR, a psychrophilic purple nonsulfur bacterium from an Antarctic microbial mat.</title>
        <authorList>
            <person name="Baker J."/>
            <person name="Riester C."/>
            <person name="Skinner B."/>
            <person name="Newell A."/>
            <person name="Swingley W."/>
            <person name="Madigan M."/>
            <person name="Jung D."/>
            <person name="Asao M."/>
            <person name="Chen M."/>
            <person name="Loughlin P."/>
            <person name="Pan H."/>
            <person name="Lin S."/>
            <person name="Li N."/>
            <person name="Shaw J."/>
            <person name="Prado M."/>
            <person name="Sherman C."/>
            <person name="Li X."/>
            <person name="Tang J."/>
            <person name="Blankenship R."/>
            <person name="Zhao T."/>
            <person name="Touchman J."/>
            <person name="Sattley M."/>
        </authorList>
    </citation>
    <scope>NUCLEOTIDE SEQUENCE [LARGE SCALE GENOMIC DNA]</scope>
    <source>
        <strain evidence="8 9">ANT.BR</strain>
    </source>
</reference>
<evidence type="ECO:0000256" key="1">
    <source>
        <dbReference type="ARBA" id="ARBA00001947"/>
    </source>
</evidence>
<protein>
    <recommendedName>
        <fullName evidence="3">Alanine--tRNA ligase</fullName>
    </recommendedName>
    <alternativeName>
        <fullName evidence="6">Alanyl-tRNA synthetase</fullName>
    </alternativeName>
</protein>
<comment type="caution">
    <text evidence="8">The sequence shown here is derived from an EMBL/GenBank/DDBJ whole genome shotgun (WGS) entry which is preliminary data.</text>
</comment>
<dbReference type="Gene3D" id="3.30.980.10">
    <property type="entry name" value="Threonyl-trna Synthetase, Chain A, domain 2"/>
    <property type="match status" value="1"/>
</dbReference>
<dbReference type="GO" id="GO:0005737">
    <property type="term" value="C:cytoplasm"/>
    <property type="evidence" value="ECO:0007669"/>
    <property type="project" value="UniProtKB-SubCell"/>
</dbReference>
<dbReference type="Pfam" id="PF07973">
    <property type="entry name" value="tRNA_SAD"/>
    <property type="match status" value="1"/>
</dbReference>
<accession>A0A1Q8YJB4</accession>
<keyword evidence="8" id="KW-0030">Aminoacyl-tRNA synthetase</keyword>
<dbReference type="GO" id="GO:0004813">
    <property type="term" value="F:alanine-tRNA ligase activity"/>
    <property type="evidence" value="ECO:0007669"/>
    <property type="project" value="InterPro"/>
</dbReference>
<proteinExistence type="predicted"/>
<organism evidence="8 9">
    <name type="scientific">Rhodoferax antarcticus ANT.BR</name>
    <dbReference type="NCBI Taxonomy" id="1111071"/>
    <lineage>
        <taxon>Bacteria</taxon>
        <taxon>Pseudomonadati</taxon>
        <taxon>Pseudomonadota</taxon>
        <taxon>Betaproteobacteria</taxon>
        <taxon>Burkholderiales</taxon>
        <taxon>Comamonadaceae</taxon>
        <taxon>Rhodoferax</taxon>
    </lineage>
</organism>
<name>A0A1Q8YJB4_9BURK</name>
<dbReference type="InterPro" id="IPR018163">
    <property type="entry name" value="Thr/Ala-tRNA-synth_IIc_edit"/>
</dbReference>
<gene>
    <name evidence="8" type="ORF">BLL52_0436</name>
</gene>
<dbReference type="PANTHER" id="PTHR43462">
    <property type="entry name" value="ALANYL-TRNA EDITING PROTEIN"/>
    <property type="match status" value="1"/>
</dbReference>
<dbReference type="Proteomes" id="UP000185911">
    <property type="component" value="Unassembled WGS sequence"/>
</dbReference>
<keyword evidence="9" id="KW-1185">Reference proteome</keyword>
<dbReference type="Pfam" id="PF01411">
    <property type="entry name" value="tRNA-synt_2c"/>
    <property type="match status" value="1"/>
</dbReference>
<dbReference type="PANTHER" id="PTHR43462:SF1">
    <property type="entry name" value="ALANYL-TRNA EDITING PROTEIN AARSD1"/>
    <property type="match status" value="1"/>
</dbReference>
<dbReference type="GO" id="GO:0006419">
    <property type="term" value="P:alanyl-tRNA aminoacylation"/>
    <property type="evidence" value="ECO:0007669"/>
    <property type="project" value="InterPro"/>
</dbReference>
<dbReference type="SUPFAM" id="SSF50447">
    <property type="entry name" value="Translation proteins"/>
    <property type="match status" value="1"/>
</dbReference>
<evidence type="ECO:0000256" key="2">
    <source>
        <dbReference type="ARBA" id="ARBA00004496"/>
    </source>
</evidence>
<dbReference type="GO" id="GO:0046872">
    <property type="term" value="F:metal ion binding"/>
    <property type="evidence" value="ECO:0007669"/>
    <property type="project" value="UniProtKB-KW"/>
</dbReference>
<dbReference type="GO" id="GO:0005524">
    <property type="term" value="F:ATP binding"/>
    <property type="evidence" value="ECO:0007669"/>
    <property type="project" value="InterPro"/>
</dbReference>
<evidence type="ECO:0000256" key="3">
    <source>
        <dbReference type="ARBA" id="ARBA00017959"/>
    </source>
</evidence>
<evidence type="ECO:0000256" key="6">
    <source>
        <dbReference type="ARBA" id="ARBA00032577"/>
    </source>
</evidence>
<keyword evidence="8" id="KW-0436">Ligase</keyword>
<evidence type="ECO:0000259" key="7">
    <source>
        <dbReference type="PROSITE" id="PS50860"/>
    </source>
</evidence>
<dbReference type="STRING" id="81479.RA876_16250"/>
<evidence type="ECO:0000313" key="8">
    <source>
        <dbReference type="EMBL" id="OLP08148.1"/>
    </source>
</evidence>
<dbReference type="AlphaFoldDB" id="A0A1Q8YJB4"/>
<dbReference type="InterPro" id="IPR051335">
    <property type="entry name" value="Alanyl-tRNA_Editing_Enzymes"/>
</dbReference>
<evidence type="ECO:0000256" key="5">
    <source>
        <dbReference type="ARBA" id="ARBA00022833"/>
    </source>
</evidence>
<feature type="domain" description="Alanyl-transfer RNA synthetases family profile" evidence="7">
    <location>
        <begin position="1"/>
        <end position="273"/>
    </location>
</feature>
<dbReference type="InterPro" id="IPR012947">
    <property type="entry name" value="tRNA_SAD"/>
</dbReference>
<dbReference type="InterPro" id="IPR018165">
    <property type="entry name" value="Ala-tRNA-synth_IIc_core"/>
</dbReference>
<dbReference type="SMART" id="SM00863">
    <property type="entry name" value="tRNA_SAD"/>
    <property type="match status" value="1"/>
</dbReference>
<evidence type="ECO:0000313" key="9">
    <source>
        <dbReference type="Proteomes" id="UP000185911"/>
    </source>
</evidence>
<dbReference type="PROSITE" id="PS50860">
    <property type="entry name" value="AA_TRNA_LIGASE_II_ALA"/>
    <property type="match status" value="1"/>
</dbReference>
<dbReference type="InterPro" id="IPR018164">
    <property type="entry name" value="Ala-tRNA-synth_IIc_N"/>
</dbReference>
<evidence type="ECO:0000256" key="4">
    <source>
        <dbReference type="ARBA" id="ARBA00022723"/>
    </source>
</evidence>
<sequence length="273" mass="29048">MTQDLFRQDAYLTECTATVTAITAQGIVLDRTVFYPLGGGQAGDTGVLVLADGSTIAITDTRKGKAEDGSFTKEICHQPLPELLEQLLTQEQGATPPLRVGDTVTARIDWARRHRMMRFHTASHLLCHILPKLVNGCSITPVYARIDFNMTEALDKEALSAAIAELVAAAHPVSVGTLLDAELDANPALVKSMSVQPPRGSGQIRTIRIGTATAHAAPIDQVSAEVDKPAVLIDLQPCGGTHVANTAEIGAVIVTKIEKKSAMTRRVVLGFAP</sequence>
<dbReference type="SUPFAM" id="SSF55186">
    <property type="entry name" value="ThrRS/AlaRS common domain"/>
    <property type="match status" value="1"/>
</dbReference>
<dbReference type="Gene3D" id="2.40.30.130">
    <property type="match status" value="1"/>
</dbReference>
<dbReference type="InterPro" id="IPR009000">
    <property type="entry name" value="Transl_B-barrel_sf"/>
</dbReference>
<comment type="subcellular location">
    <subcellularLocation>
        <location evidence="2">Cytoplasm</location>
    </subcellularLocation>
</comment>